<name>A0A1S1RN56_9ACTN</name>
<evidence type="ECO:0000259" key="6">
    <source>
        <dbReference type="Pfam" id="PF12698"/>
    </source>
</evidence>
<comment type="subcellular location">
    <subcellularLocation>
        <location evidence="1">Membrane</location>
        <topology evidence="1">Multi-pass membrane protein</topology>
    </subcellularLocation>
</comment>
<feature type="domain" description="ABC-2 type transporter transmembrane" evidence="6">
    <location>
        <begin position="2"/>
        <end position="120"/>
    </location>
</feature>
<dbReference type="OrthoDB" id="4867262at2"/>
<accession>A0A1S1RN56</accession>
<evidence type="ECO:0000313" key="7">
    <source>
        <dbReference type="EMBL" id="OHV46835.1"/>
    </source>
</evidence>
<dbReference type="Proteomes" id="UP000179769">
    <property type="component" value="Unassembled WGS sequence"/>
</dbReference>
<evidence type="ECO:0000256" key="4">
    <source>
        <dbReference type="ARBA" id="ARBA00023136"/>
    </source>
</evidence>
<dbReference type="GO" id="GO:0140359">
    <property type="term" value="F:ABC-type transporter activity"/>
    <property type="evidence" value="ECO:0007669"/>
    <property type="project" value="InterPro"/>
</dbReference>
<gene>
    <name evidence="7" type="ORF">BBK14_00750</name>
</gene>
<dbReference type="GO" id="GO:0016020">
    <property type="term" value="C:membrane"/>
    <property type="evidence" value="ECO:0007669"/>
    <property type="project" value="UniProtKB-SubCell"/>
</dbReference>
<keyword evidence="2 5" id="KW-0812">Transmembrane</keyword>
<dbReference type="InterPro" id="IPR013525">
    <property type="entry name" value="ABC2_TM"/>
</dbReference>
<sequence>MGALAFGVDWGDPLAGGLLLLAFAGVGCGGGLAVGAIGRDPERTSSITPFVGIVLGAIGGCMVPLEFFPPAIDAVAHVTPHYWAVTGWEDLIIDGGGLADVGVNLAVLAVMAVALSAAAAAILRHQLARG</sequence>
<protein>
    <recommendedName>
        <fullName evidence="6">ABC-2 type transporter transmembrane domain-containing protein</fullName>
    </recommendedName>
</protein>
<keyword evidence="8" id="KW-1185">Reference proteome</keyword>
<organism evidence="7 8">
    <name type="scientific">Parafrankia soli</name>
    <dbReference type="NCBI Taxonomy" id="2599596"/>
    <lineage>
        <taxon>Bacteria</taxon>
        <taxon>Bacillati</taxon>
        <taxon>Actinomycetota</taxon>
        <taxon>Actinomycetes</taxon>
        <taxon>Frankiales</taxon>
        <taxon>Frankiaceae</taxon>
        <taxon>Parafrankia</taxon>
    </lineage>
</organism>
<keyword evidence="4 5" id="KW-0472">Membrane</keyword>
<reference evidence="8" key="1">
    <citation type="submission" date="2016-07" db="EMBL/GenBank/DDBJ databases">
        <title>Frankia sp. NRRL B-16219 Genome sequencing.</title>
        <authorList>
            <person name="Ghodhbane-Gtari F."/>
            <person name="Swanson E."/>
            <person name="Gueddou A."/>
            <person name="Louati M."/>
            <person name="Nouioui I."/>
            <person name="Hezbri K."/>
            <person name="Abebe-Akele F."/>
            <person name="Simpson S."/>
            <person name="Morris K."/>
            <person name="Thomas K."/>
            <person name="Gtari M."/>
            <person name="Tisa L.S."/>
        </authorList>
    </citation>
    <scope>NUCLEOTIDE SEQUENCE [LARGE SCALE GENOMIC DNA]</scope>
    <source>
        <strain evidence="8">NRRL B-16219</strain>
    </source>
</reference>
<proteinExistence type="predicted"/>
<evidence type="ECO:0000256" key="2">
    <source>
        <dbReference type="ARBA" id="ARBA00022692"/>
    </source>
</evidence>
<comment type="caution">
    <text evidence="7">The sequence shown here is derived from an EMBL/GenBank/DDBJ whole genome shotgun (WGS) entry which is preliminary data.</text>
</comment>
<evidence type="ECO:0000256" key="1">
    <source>
        <dbReference type="ARBA" id="ARBA00004141"/>
    </source>
</evidence>
<dbReference type="RefSeq" id="WP_071059300.1">
    <property type="nucleotide sequence ID" value="NZ_MAXA01000001.1"/>
</dbReference>
<feature type="transmembrane region" description="Helical" evidence="5">
    <location>
        <begin position="101"/>
        <end position="123"/>
    </location>
</feature>
<evidence type="ECO:0000256" key="5">
    <source>
        <dbReference type="SAM" id="Phobius"/>
    </source>
</evidence>
<evidence type="ECO:0000256" key="3">
    <source>
        <dbReference type="ARBA" id="ARBA00022989"/>
    </source>
</evidence>
<dbReference type="AlphaFoldDB" id="A0A1S1RN56"/>
<dbReference type="Pfam" id="PF12698">
    <property type="entry name" value="ABC2_membrane_3"/>
    <property type="match status" value="1"/>
</dbReference>
<evidence type="ECO:0000313" key="8">
    <source>
        <dbReference type="Proteomes" id="UP000179769"/>
    </source>
</evidence>
<keyword evidence="3 5" id="KW-1133">Transmembrane helix</keyword>
<feature type="transmembrane region" description="Helical" evidence="5">
    <location>
        <begin position="14"/>
        <end position="35"/>
    </location>
</feature>
<feature type="transmembrane region" description="Helical" evidence="5">
    <location>
        <begin position="47"/>
        <end position="65"/>
    </location>
</feature>
<dbReference type="EMBL" id="MAXA01000001">
    <property type="protein sequence ID" value="OHV46835.1"/>
    <property type="molecule type" value="Genomic_DNA"/>
</dbReference>